<protein>
    <recommendedName>
        <fullName evidence="3">Lipoprotein</fullName>
    </recommendedName>
</protein>
<gene>
    <name evidence="1" type="ORF">V1468_11850</name>
</gene>
<comment type="caution">
    <text evidence="1">The sequence shown here is derived from an EMBL/GenBank/DDBJ whole genome shotgun (WGS) entry which is preliminary data.</text>
</comment>
<evidence type="ECO:0000313" key="2">
    <source>
        <dbReference type="Proteomes" id="UP001356704"/>
    </source>
</evidence>
<proteinExistence type="predicted"/>
<dbReference type="EMBL" id="JAZHOU010000003">
    <property type="protein sequence ID" value="MEF3079703.1"/>
    <property type="molecule type" value="Genomic_DNA"/>
</dbReference>
<sequence length="201" mass="23934">MNYLRFVLAFFLILTSCSKKNKNEFIIKLPHYSKQIEINGIKEFDTLVTWDWYKDNFADDRRCYRIQNSELGVILENGILPKYTKSFKQLTIKTPIPPNKFGSISIKKWLIDIKTNYSEEHPNYKFTVIDSIIIANKKFGVVSIHRDWIDEYTIRNLFMTTINDEEIVFDFYTNLPNSEDFYSQSLNMMKTIKITKLNHEK</sequence>
<name>A0ABU7W8A0_9FLAO</name>
<reference evidence="1 2" key="1">
    <citation type="submission" date="2024-02" db="EMBL/GenBank/DDBJ databases">
        <title>Winogradskyella poriferorum JCM 12885.</title>
        <authorList>
            <person name="Zhang D.-F."/>
            <person name="Fu Z.-Y."/>
        </authorList>
    </citation>
    <scope>NUCLEOTIDE SEQUENCE [LARGE SCALE GENOMIC DNA]</scope>
    <source>
        <strain evidence="1 2">JCM 12885</strain>
    </source>
</reference>
<accession>A0ABU7W8A0</accession>
<dbReference type="RefSeq" id="WP_331810444.1">
    <property type="nucleotide sequence ID" value="NZ_JAZHOU010000003.1"/>
</dbReference>
<organism evidence="1 2">
    <name type="scientific">Winogradskyella poriferorum</name>
    <dbReference type="NCBI Taxonomy" id="307627"/>
    <lineage>
        <taxon>Bacteria</taxon>
        <taxon>Pseudomonadati</taxon>
        <taxon>Bacteroidota</taxon>
        <taxon>Flavobacteriia</taxon>
        <taxon>Flavobacteriales</taxon>
        <taxon>Flavobacteriaceae</taxon>
        <taxon>Winogradskyella</taxon>
    </lineage>
</organism>
<dbReference type="PROSITE" id="PS51257">
    <property type="entry name" value="PROKAR_LIPOPROTEIN"/>
    <property type="match status" value="1"/>
</dbReference>
<keyword evidence="2" id="KW-1185">Reference proteome</keyword>
<evidence type="ECO:0000313" key="1">
    <source>
        <dbReference type="EMBL" id="MEF3079703.1"/>
    </source>
</evidence>
<evidence type="ECO:0008006" key="3">
    <source>
        <dbReference type="Google" id="ProtNLM"/>
    </source>
</evidence>
<dbReference type="Proteomes" id="UP001356704">
    <property type="component" value="Unassembled WGS sequence"/>
</dbReference>